<dbReference type="EC" id="3.1.13.-" evidence="1"/>
<sequence>MFAPATCRAVRILNSIFDTYCSWSGQKINKAKSSICFSKKMKSSRKRMIANKWGFGMQDESKYLGIPLISRRPIKVDFQYIIDSVRGRISSWGTRHLSLAGRVTLINSVLISIHIFSLSHTFVPDNVLAEIEKLIRRFLWSGNLTSNAAHLVAWEHVTKPKNAGGLGIHRLEEWRSILVAKLAFNFLNNADTLWVKCFKAKYGNREITFSTKRGDSWAWKLICQGGTTALQNSMWKIGSGGSTKVMGDTWVDSNPFLRWPTFINTTEMPPLTFQQLLQVNGEWNHSELHKFFGSELALRIGRLPRLDKEERDSLIWLKSESTKSPTAALYRDLFRGRELPYSWV</sequence>
<evidence type="ECO:0000313" key="2">
    <source>
        <dbReference type="Proteomes" id="UP000236161"/>
    </source>
</evidence>
<keyword evidence="2" id="KW-1185">Reference proteome</keyword>
<dbReference type="PANTHER" id="PTHR33116:SF70">
    <property type="entry name" value="NON-LTR RETROELEMENT REVERSE TRANSCRIPTASE-LIKE PROTEIN"/>
    <property type="match status" value="1"/>
</dbReference>
<dbReference type="AlphaFoldDB" id="A0A2I0BCH8"/>
<dbReference type="EMBL" id="KZ451895">
    <property type="protein sequence ID" value="PKA65501.1"/>
    <property type="molecule type" value="Genomic_DNA"/>
</dbReference>
<protein>
    <submittedName>
        <fullName evidence="1">Ribonuclease H protein</fullName>
        <ecNumber evidence="1">3.1.13.-</ecNumber>
    </submittedName>
</protein>
<keyword evidence="1" id="KW-0378">Hydrolase</keyword>
<gene>
    <name evidence="1" type="ORF">AXF42_Ash005835</name>
</gene>
<proteinExistence type="predicted"/>
<accession>A0A2I0BCH8</accession>
<organism evidence="1 2">
    <name type="scientific">Apostasia shenzhenica</name>
    <dbReference type="NCBI Taxonomy" id="1088818"/>
    <lineage>
        <taxon>Eukaryota</taxon>
        <taxon>Viridiplantae</taxon>
        <taxon>Streptophyta</taxon>
        <taxon>Embryophyta</taxon>
        <taxon>Tracheophyta</taxon>
        <taxon>Spermatophyta</taxon>
        <taxon>Magnoliopsida</taxon>
        <taxon>Liliopsida</taxon>
        <taxon>Asparagales</taxon>
        <taxon>Orchidaceae</taxon>
        <taxon>Apostasioideae</taxon>
        <taxon>Apostasia</taxon>
    </lineage>
</organism>
<name>A0A2I0BCH8_9ASPA</name>
<reference evidence="1 2" key="1">
    <citation type="journal article" date="2017" name="Nature">
        <title>The Apostasia genome and the evolution of orchids.</title>
        <authorList>
            <person name="Zhang G.Q."/>
            <person name="Liu K.W."/>
            <person name="Li Z."/>
            <person name="Lohaus R."/>
            <person name="Hsiao Y.Y."/>
            <person name="Niu S.C."/>
            <person name="Wang J.Y."/>
            <person name="Lin Y.C."/>
            <person name="Xu Q."/>
            <person name="Chen L.J."/>
            <person name="Yoshida K."/>
            <person name="Fujiwara S."/>
            <person name="Wang Z.W."/>
            <person name="Zhang Y.Q."/>
            <person name="Mitsuda N."/>
            <person name="Wang M."/>
            <person name="Liu G.H."/>
            <person name="Pecoraro L."/>
            <person name="Huang H.X."/>
            <person name="Xiao X.J."/>
            <person name="Lin M."/>
            <person name="Wu X.Y."/>
            <person name="Wu W.L."/>
            <person name="Chen Y.Y."/>
            <person name="Chang S.B."/>
            <person name="Sakamoto S."/>
            <person name="Ohme-Takagi M."/>
            <person name="Yagi M."/>
            <person name="Zeng S.J."/>
            <person name="Shen C.Y."/>
            <person name="Yeh C.M."/>
            <person name="Luo Y.B."/>
            <person name="Tsai W.C."/>
            <person name="Van de Peer Y."/>
            <person name="Liu Z.J."/>
        </authorList>
    </citation>
    <scope>NUCLEOTIDE SEQUENCE [LARGE SCALE GENOMIC DNA]</scope>
    <source>
        <strain evidence="2">cv. Shenzhen</strain>
        <tissue evidence="1">Stem</tissue>
    </source>
</reference>
<dbReference type="Proteomes" id="UP000236161">
    <property type="component" value="Unassembled WGS sequence"/>
</dbReference>
<dbReference type="GO" id="GO:0016787">
    <property type="term" value="F:hydrolase activity"/>
    <property type="evidence" value="ECO:0007669"/>
    <property type="project" value="UniProtKB-KW"/>
</dbReference>
<evidence type="ECO:0000313" key="1">
    <source>
        <dbReference type="EMBL" id="PKA65501.1"/>
    </source>
</evidence>
<dbReference type="STRING" id="1088818.A0A2I0BCH8"/>
<dbReference type="OrthoDB" id="691901at2759"/>
<dbReference type="PANTHER" id="PTHR33116">
    <property type="entry name" value="REVERSE TRANSCRIPTASE ZINC-BINDING DOMAIN-CONTAINING PROTEIN-RELATED-RELATED"/>
    <property type="match status" value="1"/>
</dbReference>